<dbReference type="GO" id="GO:0005763">
    <property type="term" value="C:mitochondrial small ribosomal subunit"/>
    <property type="evidence" value="ECO:0007669"/>
    <property type="project" value="TreeGrafter"/>
</dbReference>
<dbReference type="GO" id="GO:0070124">
    <property type="term" value="P:mitochondrial translational initiation"/>
    <property type="evidence" value="ECO:0007669"/>
    <property type="project" value="TreeGrafter"/>
</dbReference>
<dbReference type="AlphaFoldDB" id="A0A2T0FMB6"/>
<dbReference type="Proteomes" id="UP000238350">
    <property type="component" value="Unassembled WGS sequence"/>
</dbReference>
<dbReference type="GeneID" id="36517499"/>
<keyword evidence="2" id="KW-1185">Reference proteome</keyword>
<name>A0A2T0FMB6_9ASCO</name>
<dbReference type="PANTHER" id="PTHR28058:SF1">
    <property type="entry name" value="SMALL RIBOSOMAL SUBUNIT PROTEIN BS1M"/>
    <property type="match status" value="1"/>
</dbReference>
<gene>
    <name evidence="1" type="ORF">B9G98_03751</name>
</gene>
<dbReference type="InterPro" id="IPR016712">
    <property type="entry name" value="Rbsml_bS1m-like"/>
</dbReference>
<sequence length="313" mass="34153">MAQFRELVRQSKLFSLPPKGVKVRSKNVPRRQAIETTSAAKFRHNWGLKSPIPDKAQAKLMTVNRLDTPMGIPDVNYNAAFARRLQKFNELGFPVVLHPNPEFPSLFAAGDRLAKSLARMSEKERKHVIESARDRRSEYKHFVDSTAASRVPKRPAFSTRMGDAATANRPASRLPGVLESFMGLPSSSHMGPNDPSVSSTVIGLSYELKGVAHNTPEGIFASKPVRGRVLPKQGTKPAAVAGFVARMPRNEPIPAGAETAHQRPVVMRIDRATTTSVGDVNIQVNTFNDGAADDRESLGSIIDSSVGALSRIR</sequence>
<dbReference type="EMBL" id="NDIQ01000022">
    <property type="protein sequence ID" value="PRT56131.1"/>
    <property type="molecule type" value="Genomic_DNA"/>
</dbReference>
<proteinExistence type="predicted"/>
<dbReference type="OrthoDB" id="2735536at2759"/>
<dbReference type="GO" id="GO:0003735">
    <property type="term" value="F:structural constituent of ribosome"/>
    <property type="evidence" value="ECO:0007669"/>
    <property type="project" value="TreeGrafter"/>
</dbReference>
<protein>
    <submittedName>
        <fullName evidence="1">Uncharacterized protein in HIS3 3'region</fullName>
    </submittedName>
</protein>
<reference evidence="1 2" key="1">
    <citation type="submission" date="2017-04" db="EMBL/GenBank/DDBJ databases">
        <title>Genome sequencing of [Candida] sorbophila.</title>
        <authorList>
            <person name="Ahn J.O."/>
        </authorList>
    </citation>
    <scope>NUCLEOTIDE SEQUENCE [LARGE SCALE GENOMIC DNA]</scope>
    <source>
        <strain evidence="1 2">DS02</strain>
    </source>
</reference>
<dbReference type="STRING" id="45607.A0A2T0FMB6"/>
<dbReference type="RefSeq" id="XP_024666076.1">
    <property type="nucleotide sequence ID" value="XM_024810308.1"/>
</dbReference>
<evidence type="ECO:0000313" key="2">
    <source>
        <dbReference type="Proteomes" id="UP000238350"/>
    </source>
</evidence>
<organism evidence="1 2">
    <name type="scientific">Wickerhamiella sorbophila</name>
    <dbReference type="NCBI Taxonomy" id="45607"/>
    <lineage>
        <taxon>Eukaryota</taxon>
        <taxon>Fungi</taxon>
        <taxon>Dikarya</taxon>
        <taxon>Ascomycota</taxon>
        <taxon>Saccharomycotina</taxon>
        <taxon>Dipodascomycetes</taxon>
        <taxon>Dipodascales</taxon>
        <taxon>Trichomonascaceae</taxon>
        <taxon>Wickerhamiella</taxon>
    </lineage>
</organism>
<evidence type="ECO:0000313" key="1">
    <source>
        <dbReference type="EMBL" id="PRT56131.1"/>
    </source>
</evidence>
<accession>A0A2T0FMB6</accession>
<dbReference type="Pfam" id="PF11709">
    <property type="entry name" value="Mit_ribos_Mrp51"/>
    <property type="match status" value="1"/>
</dbReference>
<comment type="caution">
    <text evidence="1">The sequence shown here is derived from an EMBL/GenBank/DDBJ whole genome shotgun (WGS) entry which is preliminary data.</text>
</comment>
<dbReference type="PANTHER" id="PTHR28058">
    <property type="entry name" value="37S RIBOSOMAL PROTEIN MRP51, MITOCHONDRIAL"/>
    <property type="match status" value="1"/>
</dbReference>